<feature type="compositionally biased region" description="Low complexity" evidence="1">
    <location>
        <begin position="47"/>
        <end position="62"/>
    </location>
</feature>
<proteinExistence type="predicted"/>
<dbReference type="EMBL" id="FQXD01000032">
    <property type="protein sequence ID" value="SHI01759.1"/>
    <property type="molecule type" value="Genomic_DNA"/>
</dbReference>
<feature type="region of interest" description="Disordered" evidence="1">
    <location>
        <begin position="641"/>
        <end position="684"/>
    </location>
</feature>
<sequence length="1197" mass="127713">MSDGSIKIQIEVDGKQVKLASRELDKLEEAGLDSGKGIKAAESSLDSLGASSSKAGSSVKGATDSLDDMSDGAKNAADGTDKASIGIKELATSLGLVAIGAAAFQTLSASMDDAISRFDTLNTFPKVLQALGVSAEDSEKAMNKLSDGIDGLPTKLDEISSTAQRMYTSFNDMDKATDTALALNNALLGSGSSAEEAKRGTDQYLKALQKGKFELDDWHTLSETMDVGLLKIAESFGYTGRSAKNDLYKALQDGTITMDQFNDKLIEVGTGTGVMAKLAKENSLGIATSLSNLRNAAAKGIADIISSFDKLSKEVTGKDIAQNIDSLKGIVNSSFRVIGAVIESTTPLFKVFGSAVGAIIPVVKALSPAIMGAVTAYAGLMVVTKVSAAIKASNAVLATAQSAQKALTLVTKAQMTAQVASTTAKKADIVATAAQTGAIKLSTLVIGVMTGKIKLATAATIALAAAKKILMGPIGWVTAGIGALVGAAVGIVKWFNKSSEEAKKLNGETEKLGESTSSLKDSLNSSSEAYQENQKDIKATAEANTELTDKIEKLAEKENKSATEKQMLAKYIEQLNGRVEGLNLAYNEEANALSMSSEQLKARVGLMKEQEAGIAAQERLLEISEEQNKVDQQLSEINELRAESKKLHDDEKISKEDHKEATAELGEQENSLRETKKQLAEQQKLTEKQLTTSMANITEATENGVYNQVLKFEELSESQQKTVESMQSTWETYKEQATNMFDTLSEKSELSVSEMTNNLEKNQEVISNWADNIATLAERGVDEGLLNTLREAGPESAGHVNALVNASDEELATLSEAFKKGGDTATDALSKSLGIEESGVMEAVGHLVTGAKQSLTEQIESANFKSVGNAIPNGMASGISNGSKNAKKASEKMANDTKNASEEALGINSPSRVFKEIGAGVTEGLTLGINQGTSKVIQAVKKMFQSVIKSSDSSFKVITKGYDNSIKRIDKSLNKLPKIAQKSMSNMLNRLKSGTPKQISTMKNLSKSLTNPFRNTMSQFNSIGRNAMAGLNQGLWSGRGRVMSTARSIANSVASTMKSALRIHSPSRVMKDDVGRWIPEGIALGIKDNAKSVYDEINKLSSAMVMTSTPEVALGTNRMAHAGHNYIAEVIKGFQIRSTDISKTLSRMNNNQKIIIEPSEVLIDSRYAGKVLWKPIKENIDRARGGINRFNEGRHHL</sequence>
<feature type="domain" description="Tape measure protein N-terminal" evidence="2">
    <location>
        <begin position="114"/>
        <end position="304"/>
    </location>
</feature>
<evidence type="ECO:0000313" key="3">
    <source>
        <dbReference type="EMBL" id="SHI01759.1"/>
    </source>
</evidence>
<dbReference type="PANTHER" id="PTHR37813:SF1">
    <property type="entry name" value="FELS-2 PROPHAGE PROTEIN"/>
    <property type="match status" value="1"/>
</dbReference>
<feature type="compositionally biased region" description="Basic and acidic residues" evidence="1">
    <location>
        <begin position="670"/>
        <end position="684"/>
    </location>
</feature>
<dbReference type="Pfam" id="PF20155">
    <property type="entry name" value="TMP_3"/>
    <property type="match status" value="1"/>
</dbReference>
<reference evidence="4" key="1">
    <citation type="submission" date="2016-11" db="EMBL/GenBank/DDBJ databases">
        <authorList>
            <person name="Varghese N."/>
            <person name="Submissions S."/>
        </authorList>
    </citation>
    <scope>NUCLEOTIDE SEQUENCE [LARGE SCALE GENOMIC DNA]</scope>
    <source>
        <strain evidence="4">CGMCC 1.6496</strain>
    </source>
</reference>
<feature type="compositionally biased region" description="Low complexity" evidence="1">
    <location>
        <begin position="515"/>
        <end position="527"/>
    </location>
</feature>
<dbReference type="NCBIfam" id="TIGR02675">
    <property type="entry name" value="tape_meas_nterm"/>
    <property type="match status" value="1"/>
</dbReference>
<evidence type="ECO:0000256" key="1">
    <source>
        <dbReference type="SAM" id="MobiDB-lite"/>
    </source>
</evidence>
<dbReference type="Proteomes" id="UP000184079">
    <property type="component" value="Unassembled WGS sequence"/>
</dbReference>
<protein>
    <submittedName>
        <fullName evidence="3">Tape measure domain-containing protein</fullName>
    </submittedName>
</protein>
<accession>A0A1M5XPS7</accession>
<feature type="compositionally biased region" description="Basic and acidic residues" evidence="1">
    <location>
        <begin position="641"/>
        <end position="662"/>
    </location>
</feature>
<feature type="region of interest" description="Disordered" evidence="1">
    <location>
        <begin position="505"/>
        <end position="541"/>
    </location>
</feature>
<name>A0A1M5XPS7_9BACI</name>
<dbReference type="InterPro" id="IPR013491">
    <property type="entry name" value="Tape_meas_N"/>
</dbReference>
<gene>
    <name evidence="3" type="ORF">SAMN05421807_1322</name>
</gene>
<feature type="region of interest" description="Disordered" evidence="1">
    <location>
        <begin position="47"/>
        <end position="79"/>
    </location>
</feature>
<dbReference type="RefSeq" id="WP_073013428.1">
    <property type="nucleotide sequence ID" value="NZ_FQXD01000032.1"/>
</dbReference>
<dbReference type="PANTHER" id="PTHR37813">
    <property type="entry name" value="FELS-2 PROPHAGE PROTEIN"/>
    <property type="match status" value="1"/>
</dbReference>
<evidence type="ECO:0000313" key="4">
    <source>
        <dbReference type="Proteomes" id="UP000184079"/>
    </source>
</evidence>
<organism evidence="3 4">
    <name type="scientific">Virgibacillus chiguensis</name>
    <dbReference type="NCBI Taxonomy" id="411959"/>
    <lineage>
        <taxon>Bacteria</taxon>
        <taxon>Bacillati</taxon>
        <taxon>Bacillota</taxon>
        <taxon>Bacilli</taxon>
        <taxon>Bacillales</taxon>
        <taxon>Bacillaceae</taxon>
        <taxon>Virgibacillus</taxon>
    </lineage>
</organism>
<evidence type="ECO:0000259" key="2">
    <source>
        <dbReference type="Pfam" id="PF20155"/>
    </source>
</evidence>
<keyword evidence="4" id="KW-1185">Reference proteome</keyword>
<dbReference type="OrthoDB" id="2157658at2"/>
<dbReference type="AlphaFoldDB" id="A0A1M5XPS7"/>